<dbReference type="Pfam" id="PF00132">
    <property type="entry name" value="Hexapep"/>
    <property type="match status" value="1"/>
</dbReference>
<dbReference type="SUPFAM" id="SSF51161">
    <property type="entry name" value="Trimeric LpxA-like enzymes"/>
    <property type="match status" value="1"/>
</dbReference>
<dbReference type="CDD" id="cd04745">
    <property type="entry name" value="LbH_paaY_like"/>
    <property type="match status" value="1"/>
</dbReference>
<comment type="similarity">
    <text evidence="1">Belongs to the transferase hexapeptide repeat family.</text>
</comment>
<dbReference type="Proteomes" id="UP000306327">
    <property type="component" value="Unassembled WGS sequence"/>
</dbReference>
<dbReference type="PANTHER" id="PTHR13061:SF29">
    <property type="entry name" value="GAMMA CARBONIC ANHYDRASE-LIKE 1, MITOCHONDRIAL-RELATED"/>
    <property type="match status" value="1"/>
</dbReference>
<accession>A0AB38PA53</accession>
<dbReference type="PANTHER" id="PTHR13061">
    <property type="entry name" value="DYNACTIN SUBUNIT P25"/>
    <property type="match status" value="1"/>
</dbReference>
<dbReference type="InterPro" id="IPR050484">
    <property type="entry name" value="Transf_Hexapept/Carb_Anhydrase"/>
</dbReference>
<reference evidence="2 3" key="1">
    <citation type="journal article" date="2019" name="Sci. Rep.">
        <title>Differences in resource use lead to coexistence of seed-transmitted microbial populations.</title>
        <authorList>
            <person name="Torres-Cortes G."/>
            <person name="Garcia B.J."/>
            <person name="Compant S."/>
            <person name="Rezki S."/>
            <person name="Jones P."/>
            <person name="Preveaux A."/>
            <person name="Briand M."/>
            <person name="Roulet A."/>
            <person name="Bouchez O."/>
            <person name="Jacobson D."/>
            <person name="Barret M."/>
        </authorList>
    </citation>
    <scope>NUCLEOTIDE SEQUENCE [LARGE SCALE GENOMIC DNA]</scope>
    <source>
        <strain evidence="2 3">CFBP13530</strain>
    </source>
</reference>
<dbReference type="EMBL" id="QGAL01000001">
    <property type="protein sequence ID" value="TKK23736.1"/>
    <property type="molecule type" value="Genomic_DNA"/>
</dbReference>
<evidence type="ECO:0000313" key="2">
    <source>
        <dbReference type="EMBL" id="TKK23736.1"/>
    </source>
</evidence>
<sequence length="200" mass="21832">MPVYQIDGLTPVVPEESYVHPTAVLIGDVILGKGVYVGPNASLRGDFGRIVIRDGANIQDNCVMHGFPEQDTVVEEDGHIGHSAILHGCVIRRNALVGMNAVVMDGAIIGENSIVGAAAFVKAKAEMPANYLIIGSPAKAIRQLSEQEIAWKKQGTREYQVLVERCKHTMHQVEPLREVEEGRKRLVFDENLRPKSASQG</sequence>
<dbReference type="NCBIfam" id="TIGR02287">
    <property type="entry name" value="PaaY"/>
    <property type="match status" value="1"/>
</dbReference>
<protein>
    <submittedName>
        <fullName evidence="2">Phenylacetic acid degradation protein PaaY</fullName>
    </submittedName>
</protein>
<name>A0AB38PA53_9ENTR</name>
<gene>
    <name evidence="2" type="primary">paaY</name>
    <name evidence="2" type="ORF">EcCFBP13530_06240</name>
</gene>
<comment type="caution">
    <text evidence="2">The sequence shown here is derived from an EMBL/GenBank/DDBJ whole genome shotgun (WGS) entry which is preliminary data.</text>
</comment>
<dbReference type="InterPro" id="IPR011004">
    <property type="entry name" value="Trimer_LpxA-like_sf"/>
</dbReference>
<dbReference type="AlphaFoldDB" id="A0AB38PA53"/>
<organism evidence="2 3">
    <name type="scientific">Enterobacter cancerogenus</name>
    <dbReference type="NCBI Taxonomy" id="69218"/>
    <lineage>
        <taxon>Bacteria</taxon>
        <taxon>Pseudomonadati</taxon>
        <taxon>Pseudomonadota</taxon>
        <taxon>Gammaproteobacteria</taxon>
        <taxon>Enterobacterales</taxon>
        <taxon>Enterobacteriaceae</taxon>
        <taxon>Enterobacter</taxon>
        <taxon>Enterobacter cloacae complex</taxon>
    </lineage>
</organism>
<evidence type="ECO:0000313" key="3">
    <source>
        <dbReference type="Proteomes" id="UP000306327"/>
    </source>
</evidence>
<dbReference type="Gene3D" id="2.160.10.10">
    <property type="entry name" value="Hexapeptide repeat proteins"/>
    <property type="match status" value="1"/>
</dbReference>
<dbReference type="InterPro" id="IPR001451">
    <property type="entry name" value="Hexapep"/>
</dbReference>
<dbReference type="RefSeq" id="WP_137272125.1">
    <property type="nucleotide sequence ID" value="NZ_QGAL01000001.1"/>
</dbReference>
<proteinExistence type="inferred from homology"/>
<dbReference type="InterPro" id="IPR011974">
    <property type="entry name" value="PaaY"/>
</dbReference>
<dbReference type="FunFam" id="2.160.10.10:FF:000012">
    <property type="entry name" value="Carnitine operon protein CaiE"/>
    <property type="match status" value="1"/>
</dbReference>
<evidence type="ECO:0000256" key="1">
    <source>
        <dbReference type="ARBA" id="ARBA00007274"/>
    </source>
</evidence>